<dbReference type="AlphaFoldDB" id="A0A381WD37"/>
<protein>
    <recommendedName>
        <fullName evidence="2">DUF3052 domain-containing protein</fullName>
    </recommendedName>
</protein>
<accession>A0A381WD37</accession>
<dbReference type="EMBL" id="UINC01011406">
    <property type="protein sequence ID" value="SVA50362.1"/>
    <property type="molecule type" value="Genomic_DNA"/>
</dbReference>
<organism evidence="1">
    <name type="scientific">marine metagenome</name>
    <dbReference type="NCBI Taxonomy" id="408172"/>
    <lineage>
        <taxon>unclassified sequences</taxon>
        <taxon>metagenomes</taxon>
        <taxon>ecological metagenomes</taxon>
    </lineage>
</organism>
<evidence type="ECO:0000313" key="1">
    <source>
        <dbReference type="EMBL" id="SVA50362.1"/>
    </source>
</evidence>
<proteinExistence type="predicted"/>
<sequence length="134" mass="14972">MTDQTLIDKLMITKSTRLLVMSAPHGYIDKITPLKEGATLSTVGELATDEPYDFIQIFVRNRLDVMELAPAAPAVLSSDGILWFSYPRRTPNLETDIDSNSGWETLLNAGWRAVLEISIDETWSAIQFVLDPDT</sequence>
<evidence type="ECO:0008006" key="2">
    <source>
        <dbReference type="Google" id="ProtNLM"/>
    </source>
</evidence>
<reference evidence="1" key="1">
    <citation type="submission" date="2018-05" db="EMBL/GenBank/DDBJ databases">
        <authorList>
            <person name="Lanie J.A."/>
            <person name="Ng W.-L."/>
            <person name="Kazmierczak K.M."/>
            <person name="Andrzejewski T.M."/>
            <person name="Davidsen T.M."/>
            <person name="Wayne K.J."/>
            <person name="Tettelin H."/>
            <person name="Glass J.I."/>
            <person name="Rusch D."/>
            <person name="Podicherti R."/>
            <person name="Tsui H.-C.T."/>
            <person name="Winkler M.E."/>
        </authorList>
    </citation>
    <scope>NUCLEOTIDE SEQUENCE</scope>
</reference>
<gene>
    <name evidence="1" type="ORF">METZ01_LOCUS103216</name>
</gene>
<name>A0A381WD37_9ZZZZ</name>